<feature type="compositionally biased region" description="Polar residues" evidence="1">
    <location>
        <begin position="226"/>
        <end position="247"/>
    </location>
</feature>
<name>A0AA40DQ65_9PEZI</name>
<dbReference type="Proteomes" id="UP001172102">
    <property type="component" value="Unassembled WGS sequence"/>
</dbReference>
<comment type="caution">
    <text evidence="2">The sequence shown here is derived from an EMBL/GenBank/DDBJ whole genome shotgun (WGS) entry which is preliminary data.</text>
</comment>
<evidence type="ECO:0000313" key="2">
    <source>
        <dbReference type="EMBL" id="KAK0708003.1"/>
    </source>
</evidence>
<keyword evidence="3" id="KW-1185">Reference proteome</keyword>
<evidence type="ECO:0000313" key="3">
    <source>
        <dbReference type="Proteomes" id="UP001172102"/>
    </source>
</evidence>
<sequence>MSSKQKDSLRGRVIKNEASQKRPHALKRRPKPPLQIFEDVASSMTKTQEAIRESQPQKLGTHATRRRANDIANVAANPRSKRLKSPARVPNLPFPNEFPFSDFLESPPPSPVRNDIFSTGSLPLAFEKAMMICSNENHTAQSTNSSEGYAGSSSMISDTPACPSSTRQQHTTLLCHESLFGNAADSSEADEDEKGQSSHATITRQASLFGNAADSSEPEEAEKRQSSACDTLPRHQNGQQKTLTRQKSMFDGGFSSDDLPG</sequence>
<feature type="region of interest" description="Disordered" evidence="1">
    <location>
        <begin position="184"/>
        <end position="261"/>
    </location>
</feature>
<feature type="compositionally biased region" description="Basic residues" evidence="1">
    <location>
        <begin position="21"/>
        <end position="31"/>
    </location>
</feature>
<evidence type="ECO:0000256" key="1">
    <source>
        <dbReference type="SAM" id="MobiDB-lite"/>
    </source>
</evidence>
<feature type="compositionally biased region" description="Basic and acidic residues" evidence="1">
    <location>
        <begin position="1"/>
        <end position="20"/>
    </location>
</feature>
<feature type="compositionally biased region" description="Polar residues" evidence="1">
    <location>
        <begin position="42"/>
        <end position="58"/>
    </location>
</feature>
<gene>
    <name evidence="2" type="ORF">B0H67DRAFT_325939</name>
</gene>
<protein>
    <submittedName>
        <fullName evidence="2">Uncharacterized protein</fullName>
    </submittedName>
</protein>
<accession>A0AA40DQ65</accession>
<organism evidence="2 3">
    <name type="scientific">Lasiosphaeris hirsuta</name>
    <dbReference type="NCBI Taxonomy" id="260670"/>
    <lineage>
        <taxon>Eukaryota</taxon>
        <taxon>Fungi</taxon>
        <taxon>Dikarya</taxon>
        <taxon>Ascomycota</taxon>
        <taxon>Pezizomycotina</taxon>
        <taxon>Sordariomycetes</taxon>
        <taxon>Sordariomycetidae</taxon>
        <taxon>Sordariales</taxon>
        <taxon>Lasiosphaeriaceae</taxon>
        <taxon>Lasiosphaeris</taxon>
    </lineage>
</organism>
<proteinExistence type="predicted"/>
<dbReference type="AlphaFoldDB" id="A0AA40DQ65"/>
<feature type="region of interest" description="Disordered" evidence="1">
    <location>
        <begin position="1"/>
        <end position="91"/>
    </location>
</feature>
<feature type="compositionally biased region" description="Polar residues" evidence="1">
    <location>
        <begin position="197"/>
        <end position="208"/>
    </location>
</feature>
<feature type="region of interest" description="Disordered" evidence="1">
    <location>
        <begin position="138"/>
        <end position="169"/>
    </location>
</feature>
<dbReference type="EMBL" id="JAUKUA010000006">
    <property type="protein sequence ID" value="KAK0708003.1"/>
    <property type="molecule type" value="Genomic_DNA"/>
</dbReference>
<reference evidence="2" key="1">
    <citation type="submission" date="2023-06" db="EMBL/GenBank/DDBJ databases">
        <title>Genome-scale phylogeny and comparative genomics of the fungal order Sordariales.</title>
        <authorList>
            <consortium name="Lawrence Berkeley National Laboratory"/>
            <person name="Hensen N."/>
            <person name="Bonometti L."/>
            <person name="Westerberg I."/>
            <person name="Brannstrom I.O."/>
            <person name="Guillou S."/>
            <person name="Cros-Aarteil S."/>
            <person name="Calhoun S."/>
            <person name="Haridas S."/>
            <person name="Kuo A."/>
            <person name="Mondo S."/>
            <person name="Pangilinan J."/>
            <person name="Riley R."/>
            <person name="Labutti K."/>
            <person name="Andreopoulos B."/>
            <person name="Lipzen A."/>
            <person name="Chen C."/>
            <person name="Yanf M."/>
            <person name="Daum C."/>
            <person name="Ng V."/>
            <person name="Clum A."/>
            <person name="Steindorff A."/>
            <person name="Ohm R."/>
            <person name="Martin F."/>
            <person name="Silar P."/>
            <person name="Natvig D."/>
            <person name="Lalanne C."/>
            <person name="Gautier V."/>
            <person name="Ament-Velasquez S.L."/>
            <person name="Kruys A."/>
            <person name="Hutchinson M.I."/>
            <person name="Powell A.J."/>
            <person name="Barry K."/>
            <person name="Miller A.N."/>
            <person name="Grigoriev I.V."/>
            <person name="Debuchy R."/>
            <person name="Gladieux P."/>
            <person name="Thoren M.H."/>
            <person name="Johannesson H."/>
        </authorList>
    </citation>
    <scope>NUCLEOTIDE SEQUENCE</scope>
    <source>
        <strain evidence="2">SMH4607-1</strain>
    </source>
</reference>